<dbReference type="Pfam" id="PF05258">
    <property type="entry name" value="DciA"/>
    <property type="match status" value="1"/>
</dbReference>
<feature type="compositionally biased region" description="Basic residues" evidence="1">
    <location>
        <begin position="1"/>
        <end position="18"/>
    </location>
</feature>
<protein>
    <submittedName>
        <fullName evidence="2">DUF721 domain-containing protein</fullName>
    </submittedName>
</protein>
<dbReference type="OrthoDB" id="5516926at2"/>
<name>A0A411YFN0_9ACTN</name>
<dbReference type="EMBL" id="CP036402">
    <property type="protein sequence ID" value="QBI19996.1"/>
    <property type="molecule type" value="Genomic_DNA"/>
</dbReference>
<dbReference type="KEGG" id="erz:ER308_10795"/>
<keyword evidence="3" id="KW-1185">Reference proteome</keyword>
<evidence type="ECO:0000313" key="3">
    <source>
        <dbReference type="Proteomes" id="UP000291469"/>
    </source>
</evidence>
<evidence type="ECO:0000313" key="2">
    <source>
        <dbReference type="EMBL" id="QBI19996.1"/>
    </source>
</evidence>
<reference evidence="2 3" key="1">
    <citation type="submission" date="2019-01" db="EMBL/GenBank/DDBJ databases">
        <title>Egibacter rhizosphaerae EGI 80759T.</title>
        <authorList>
            <person name="Chen D.-D."/>
            <person name="Tian Y."/>
            <person name="Jiao J.-Y."/>
            <person name="Zhang X.-T."/>
            <person name="Zhang Y.-G."/>
            <person name="Zhang Y."/>
            <person name="Xiao M."/>
            <person name="Shu W.-S."/>
            <person name="Li W.-J."/>
        </authorList>
    </citation>
    <scope>NUCLEOTIDE SEQUENCE [LARGE SCALE GENOMIC DNA]</scope>
    <source>
        <strain evidence="2 3">EGI 80759</strain>
    </source>
</reference>
<feature type="region of interest" description="Disordered" evidence="1">
    <location>
        <begin position="1"/>
        <end position="77"/>
    </location>
</feature>
<sequence>MPHLRPGAHHRCRGRGRARLGAEVPGPGWHGAGSRRRRRSLDGEPGGRVSTGDRPRRHRDHLGRDRLGDDADPEAGRRRLPGALADALEQVVRDHGWSERLQGARVHDVWETTVGGDLARHVQPLRLHGGVLVLQADSAVWATQVRYLTGDLTQRLNTALGAELVTKVHVTVLGDERSRRR</sequence>
<dbReference type="PANTHER" id="PTHR36456">
    <property type="entry name" value="UPF0232 PROTEIN SCO3875"/>
    <property type="match status" value="1"/>
</dbReference>
<feature type="compositionally biased region" description="Basic and acidic residues" evidence="1">
    <location>
        <begin position="62"/>
        <end position="77"/>
    </location>
</feature>
<evidence type="ECO:0000256" key="1">
    <source>
        <dbReference type="SAM" id="MobiDB-lite"/>
    </source>
</evidence>
<organism evidence="2 3">
    <name type="scientific">Egibacter rhizosphaerae</name>
    <dbReference type="NCBI Taxonomy" id="1670831"/>
    <lineage>
        <taxon>Bacteria</taxon>
        <taxon>Bacillati</taxon>
        <taxon>Actinomycetota</taxon>
        <taxon>Nitriliruptoria</taxon>
        <taxon>Egibacterales</taxon>
        <taxon>Egibacteraceae</taxon>
        <taxon>Egibacter</taxon>
    </lineage>
</organism>
<gene>
    <name evidence="2" type="ORF">ER308_10795</name>
</gene>
<dbReference type="PANTHER" id="PTHR36456:SF1">
    <property type="entry name" value="UPF0232 PROTEIN SCO3875"/>
    <property type="match status" value="1"/>
</dbReference>
<dbReference type="InterPro" id="IPR007922">
    <property type="entry name" value="DciA-like"/>
</dbReference>
<dbReference type="AlphaFoldDB" id="A0A411YFN0"/>
<proteinExistence type="predicted"/>
<accession>A0A411YFN0</accession>
<dbReference type="Proteomes" id="UP000291469">
    <property type="component" value="Chromosome"/>
</dbReference>